<evidence type="ECO:0000256" key="3">
    <source>
        <dbReference type="ARBA" id="ARBA00022692"/>
    </source>
</evidence>
<feature type="transmembrane region" description="Helical" evidence="6">
    <location>
        <begin position="197"/>
        <end position="215"/>
    </location>
</feature>
<evidence type="ECO:0000259" key="7">
    <source>
        <dbReference type="Pfam" id="PF05231"/>
    </source>
</evidence>
<evidence type="ECO:0000313" key="8">
    <source>
        <dbReference type="EMBL" id="RDS86397.1"/>
    </source>
</evidence>
<evidence type="ECO:0000256" key="4">
    <source>
        <dbReference type="ARBA" id="ARBA00022989"/>
    </source>
</evidence>
<feature type="transmembrane region" description="Helical" evidence="6">
    <location>
        <begin position="159"/>
        <end position="177"/>
    </location>
</feature>
<dbReference type="InterPro" id="IPR036890">
    <property type="entry name" value="HATPase_C_sf"/>
</dbReference>
<accession>A0A370XDP1</accession>
<keyword evidence="3 6" id="KW-0812">Transmembrane</keyword>
<comment type="caution">
    <text evidence="8">The sequence shown here is derived from an EMBL/GenBank/DDBJ whole genome shotgun (WGS) entry which is preliminary data.</text>
</comment>
<comment type="subcellular location">
    <subcellularLocation>
        <location evidence="1">Cell membrane</location>
        <topology evidence="1">Multi-pass membrane protein</topology>
    </subcellularLocation>
</comment>
<sequence length="549" mass="61010">MLKSLADNKWLRQLAVIVGYAVAYELIRPYSDAIWAVTAGLRLGCLLLLPYRYWPAMVVGELIPLTHDNYLCLSQFGPAWVVINSVPPILLAMPIVWWGRRELSLFPSKRLVKVNALLACIVLVSAVWTIVNVIALMSIVEPSTVANPYHFHKLQTVQLFLGKYAGILTLVPIALAIKLHKPAPWRVYATNWAKSRLTLETAVLLLPTLAVLVWMNHRASADAQQVIRMAMFLPVAWLTMKHGWRAAAVGTAAVMVCIFISMESRPDALDIAGAQAFITFSATCLFVLGARITAQNATEEQERLDAKAAVKLAQQGLYLCEIRMRQTAQALEQVGGTLQLTHTRLLNRFKHMLPMGEGQTYYKQAAATQSQVYRLAESMHPTAWRERGLPAALRETIARTLDEAGLAYRFELKGRGLSQLSLGVHAAIYRLACEAVVYICEQQAWSTVSISLRGGLTHGQRWAVLRVEGLANHDGINDPVYKKYESQQLASKLGANGLGISAMRDHVRLYDGELHVRTSQDKLQITALMQDANKKLRESPVATPAAYIR</sequence>
<evidence type="ECO:0000313" key="9">
    <source>
        <dbReference type="Proteomes" id="UP000255334"/>
    </source>
</evidence>
<feature type="transmembrane region" description="Helical" evidence="6">
    <location>
        <begin position="111"/>
        <end position="139"/>
    </location>
</feature>
<dbReference type="Gene3D" id="3.30.565.10">
    <property type="entry name" value="Histidine kinase-like ATPase, C-terminal domain"/>
    <property type="match status" value="1"/>
</dbReference>
<dbReference type="RefSeq" id="WP_115476665.1">
    <property type="nucleotide sequence ID" value="NZ_QRBF01000001.1"/>
</dbReference>
<keyword evidence="4 6" id="KW-1133">Transmembrane helix</keyword>
<dbReference type="AlphaFoldDB" id="A0A370XDP1"/>
<feature type="transmembrane region" description="Helical" evidence="6">
    <location>
        <begin position="33"/>
        <end position="54"/>
    </location>
</feature>
<evidence type="ECO:0000256" key="6">
    <source>
        <dbReference type="SAM" id="Phobius"/>
    </source>
</evidence>
<dbReference type="Proteomes" id="UP000255334">
    <property type="component" value="Unassembled WGS sequence"/>
</dbReference>
<protein>
    <recommendedName>
        <fullName evidence="7">MASE1 domain-containing protein</fullName>
    </recommendedName>
</protein>
<dbReference type="Pfam" id="PF05231">
    <property type="entry name" value="MASE1"/>
    <property type="match status" value="1"/>
</dbReference>
<keyword evidence="2" id="KW-1003">Cell membrane</keyword>
<proteinExistence type="predicted"/>
<keyword evidence="5 6" id="KW-0472">Membrane</keyword>
<reference evidence="8 9" key="1">
    <citation type="submission" date="2018-07" db="EMBL/GenBank/DDBJ databases">
        <title>Dyella monticola sp. nov. and Dyella psychrodurans sp. nov. isolated from monsoon evergreen broad-leaved forest soil of Dinghu Mountain, China.</title>
        <authorList>
            <person name="Gao Z."/>
            <person name="Qiu L."/>
        </authorList>
    </citation>
    <scope>NUCLEOTIDE SEQUENCE [LARGE SCALE GENOMIC DNA]</scope>
    <source>
        <strain evidence="8 9">4MSK11</strain>
    </source>
</reference>
<evidence type="ECO:0000256" key="2">
    <source>
        <dbReference type="ARBA" id="ARBA00022475"/>
    </source>
</evidence>
<gene>
    <name evidence="8" type="ORF">DWU99_03845</name>
</gene>
<organism evidence="8 9">
    <name type="scientific">Dyella psychrodurans</name>
    <dbReference type="NCBI Taxonomy" id="1927960"/>
    <lineage>
        <taxon>Bacteria</taxon>
        <taxon>Pseudomonadati</taxon>
        <taxon>Pseudomonadota</taxon>
        <taxon>Gammaproteobacteria</taxon>
        <taxon>Lysobacterales</taxon>
        <taxon>Rhodanobacteraceae</taxon>
        <taxon>Dyella</taxon>
    </lineage>
</organism>
<name>A0A370XDP1_9GAMM</name>
<dbReference type="EMBL" id="QRBF01000001">
    <property type="protein sequence ID" value="RDS86397.1"/>
    <property type="molecule type" value="Genomic_DNA"/>
</dbReference>
<feature type="transmembrane region" description="Helical" evidence="6">
    <location>
        <begin position="274"/>
        <end position="294"/>
    </location>
</feature>
<keyword evidence="9" id="KW-1185">Reference proteome</keyword>
<dbReference type="GO" id="GO:0005886">
    <property type="term" value="C:plasma membrane"/>
    <property type="evidence" value="ECO:0007669"/>
    <property type="project" value="UniProtKB-SubCell"/>
</dbReference>
<dbReference type="InterPro" id="IPR007895">
    <property type="entry name" value="MASE1"/>
</dbReference>
<feature type="transmembrane region" description="Helical" evidence="6">
    <location>
        <begin position="79"/>
        <end position="99"/>
    </location>
</feature>
<evidence type="ECO:0000256" key="5">
    <source>
        <dbReference type="ARBA" id="ARBA00023136"/>
    </source>
</evidence>
<evidence type="ECO:0000256" key="1">
    <source>
        <dbReference type="ARBA" id="ARBA00004651"/>
    </source>
</evidence>
<dbReference type="OrthoDB" id="5929525at2"/>
<feature type="domain" description="MASE1" evidence="7">
    <location>
        <begin position="15"/>
        <end position="295"/>
    </location>
</feature>
<feature type="transmembrane region" description="Helical" evidence="6">
    <location>
        <begin position="243"/>
        <end position="262"/>
    </location>
</feature>